<feature type="region of interest" description="Disordered" evidence="19">
    <location>
        <begin position="723"/>
        <end position="764"/>
    </location>
</feature>
<keyword evidence="6" id="KW-0770">Synapse</keyword>
<feature type="region of interest" description="Disordered" evidence="19">
    <location>
        <begin position="1116"/>
        <end position="1137"/>
    </location>
</feature>
<feature type="transmembrane region" description="Helical" evidence="18">
    <location>
        <begin position="1428"/>
        <end position="1447"/>
    </location>
</feature>
<keyword evidence="11" id="KW-0869">Chloride channel</keyword>
<dbReference type="EMBL" id="AJWK01000059">
    <property type="status" value="NOT_ANNOTATED_CDS"/>
    <property type="molecule type" value="Genomic_DNA"/>
</dbReference>
<reference evidence="23" key="3">
    <citation type="submission" date="2020-05" db="UniProtKB">
        <authorList>
            <consortium name="EnsemblMetazoa"/>
        </authorList>
    </citation>
    <scope>IDENTIFICATION</scope>
    <source>
        <strain evidence="23">Jacobina</strain>
    </source>
</reference>
<evidence type="ECO:0000313" key="22">
    <source>
        <dbReference type="EMBL" id="MBC1171922.1"/>
    </source>
</evidence>
<evidence type="ECO:0000256" key="14">
    <source>
        <dbReference type="ARBA" id="ARBA00023257"/>
    </source>
</evidence>
<feature type="region of interest" description="Disordered" evidence="19">
    <location>
        <begin position="1460"/>
        <end position="1482"/>
    </location>
</feature>
<feature type="transmembrane region" description="Helical" evidence="18">
    <location>
        <begin position="1399"/>
        <end position="1416"/>
    </location>
</feature>
<dbReference type="Proteomes" id="UP000092461">
    <property type="component" value="Unassembled WGS sequence"/>
</dbReference>
<keyword evidence="16 18" id="KW-0407">Ion channel</keyword>
<keyword evidence="2" id="KW-1003">Cell membrane</keyword>
<dbReference type="InterPro" id="IPR038050">
    <property type="entry name" value="Neuro_actylchol_rec"/>
</dbReference>
<feature type="compositionally biased region" description="Acidic residues" evidence="19">
    <location>
        <begin position="371"/>
        <end position="384"/>
    </location>
</feature>
<dbReference type="GO" id="GO:0099095">
    <property type="term" value="F:ligand-gated monoatomic anion channel activity"/>
    <property type="evidence" value="ECO:0007669"/>
    <property type="project" value="UniProtKB-ARBA"/>
</dbReference>
<comment type="similarity">
    <text evidence="18">Belongs to the ligand-gated ion channel (TC 1.A.9) family.</text>
</comment>
<dbReference type="SUPFAM" id="SSF63712">
    <property type="entry name" value="Nicotinic receptor ligand binding domain-like"/>
    <property type="match status" value="1"/>
</dbReference>
<dbReference type="FunFam" id="2.70.170.10:FF:000043">
    <property type="entry name" value="Gamma-aminobutyric acid receptor alpha-like"/>
    <property type="match status" value="1"/>
</dbReference>
<feature type="compositionally biased region" description="Polar residues" evidence="19">
    <location>
        <begin position="748"/>
        <end position="764"/>
    </location>
</feature>
<dbReference type="InterPro" id="IPR006201">
    <property type="entry name" value="Neur_channel"/>
</dbReference>
<accession>A0A1B0C825</accession>
<feature type="domain" description="Neurotransmitter-gated ion-channel transmembrane" evidence="21">
    <location>
        <begin position="1374"/>
        <end position="1601"/>
    </location>
</feature>
<dbReference type="PRINTS" id="PR00252">
    <property type="entry name" value="NRIONCHANNEL"/>
</dbReference>
<evidence type="ECO:0000256" key="10">
    <source>
        <dbReference type="ARBA" id="ARBA00023170"/>
    </source>
</evidence>
<evidence type="ECO:0000256" key="3">
    <source>
        <dbReference type="ARBA" id="ARBA00022692"/>
    </source>
</evidence>
<protein>
    <submittedName>
        <fullName evidence="22">Putative gamma-aminobutyric acid receptor alpha-like protein</fullName>
    </submittedName>
</protein>
<reference evidence="24" key="1">
    <citation type="submission" date="2012-05" db="EMBL/GenBank/DDBJ databases">
        <title>Whole Genome Assembly of Lutzomyia longipalpis.</title>
        <authorList>
            <person name="Richards S."/>
            <person name="Qu C."/>
            <person name="Dillon R."/>
            <person name="Worley K."/>
            <person name="Scherer S."/>
            <person name="Batterton M."/>
            <person name="Taylor A."/>
            <person name="Hawes A."/>
            <person name="Hernandez B."/>
            <person name="Kovar C."/>
            <person name="Mandapat C."/>
            <person name="Pham C."/>
            <person name="Qu C."/>
            <person name="Jing C."/>
            <person name="Bess C."/>
            <person name="Bandaranaike D."/>
            <person name="Ngo D."/>
            <person name="Ongeri F."/>
            <person name="Arias F."/>
            <person name="Lara F."/>
            <person name="Weissenberger G."/>
            <person name="Kamau G."/>
            <person name="Han H."/>
            <person name="Shen H."/>
            <person name="Dinh H."/>
            <person name="Khalil I."/>
            <person name="Jones J."/>
            <person name="Shafer J."/>
            <person name="Jayaseelan J."/>
            <person name="Quiroz J."/>
            <person name="Blankenburg K."/>
            <person name="Nguyen L."/>
            <person name="Jackson L."/>
            <person name="Francisco L."/>
            <person name="Tang L.-Y."/>
            <person name="Pu L.-L."/>
            <person name="Perales L."/>
            <person name="Lorensuhewa L."/>
            <person name="Munidasa M."/>
            <person name="Coyle M."/>
            <person name="Taylor M."/>
            <person name="Puazo M."/>
            <person name="Firestine M."/>
            <person name="Scheel M."/>
            <person name="Javaid M."/>
            <person name="Wang M."/>
            <person name="Li M."/>
            <person name="Tabassum N."/>
            <person name="Saada N."/>
            <person name="Osuji N."/>
            <person name="Aqrawi P."/>
            <person name="Fu Q."/>
            <person name="Thornton R."/>
            <person name="Raj R."/>
            <person name="Goodspeed R."/>
            <person name="Mata R."/>
            <person name="Najjar R."/>
            <person name="Gubbala S."/>
            <person name="Lee S."/>
            <person name="Denson S."/>
            <person name="Patil S."/>
            <person name="Macmil S."/>
            <person name="Qi S."/>
            <person name="Matskevitch T."/>
            <person name="Palculict T."/>
            <person name="Mathew T."/>
            <person name="Vee V."/>
            <person name="Velamala V."/>
            <person name="Korchina V."/>
            <person name="Cai W."/>
            <person name="Liu W."/>
            <person name="Dai W."/>
            <person name="Zou X."/>
            <person name="Zhu Y."/>
            <person name="Zhang Y."/>
            <person name="Wu Y.-Q."/>
            <person name="Xin Y."/>
            <person name="Nazarath L."/>
            <person name="Kovar C."/>
            <person name="Han Y."/>
            <person name="Muzny D."/>
            <person name="Gibbs R."/>
        </authorList>
    </citation>
    <scope>NUCLEOTIDE SEQUENCE [LARGE SCALE GENOMIC DNA]</scope>
    <source>
        <strain evidence="24">Jacobina</strain>
    </source>
</reference>
<feature type="transmembrane region" description="Helical" evidence="18">
    <location>
        <begin position="1587"/>
        <end position="1605"/>
    </location>
</feature>
<keyword evidence="1 18" id="KW-0813">Transport</keyword>
<dbReference type="EMBL" id="AJWK01000063">
    <property type="status" value="NOT_ANNOTATED_CDS"/>
    <property type="molecule type" value="Genomic_DNA"/>
</dbReference>
<dbReference type="CDD" id="cd19049">
    <property type="entry name" value="LGIC_TM_anion"/>
    <property type="match status" value="1"/>
</dbReference>
<evidence type="ECO:0000256" key="5">
    <source>
        <dbReference type="ARBA" id="ARBA00022989"/>
    </source>
</evidence>
<dbReference type="EMBL" id="GITU01003219">
    <property type="protein sequence ID" value="MBC1171922.1"/>
    <property type="molecule type" value="Transcribed_RNA"/>
</dbReference>
<dbReference type="PANTHER" id="PTHR18945">
    <property type="entry name" value="NEUROTRANSMITTER GATED ION CHANNEL"/>
    <property type="match status" value="1"/>
</dbReference>
<feature type="compositionally biased region" description="Polar residues" evidence="19">
    <location>
        <begin position="683"/>
        <end position="692"/>
    </location>
</feature>
<proteinExistence type="inferred from homology"/>
<dbReference type="Pfam" id="PF02931">
    <property type="entry name" value="Neur_chan_LBD"/>
    <property type="match status" value="1"/>
</dbReference>
<dbReference type="PROSITE" id="PS00236">
    <property type="entry name" value="NEUROTR_ION_CHANNEL"/>
    <property type="match status" value="1"/>
</dbReference>
<dbReference type="InterPro" id="IPR036734">
    <property type="entry name" value="Neur_chan_lig-bd_sf"/>
</dbReference>
<evidence type="ECO:0000256" key="12">
    <source>
        <dbReference type="ARBA" id="ARBA00023180"/>
    </source>
</evidence>
<feature type="compositionally biased region" description="Basic and acidic residues" evidence="19">
    <location>
        <begin position="385"/>
        <end position="394"/>
    </location>
</feature>
<keyword evidence="3 18" id="KW-0812">Transmembrane</keyword>
<evidence type="ECO:0000256" key="4">
    <source>
        <dbReference type="ARBA" id="ARBA00022729"/>
    </source>
</evidence>
<dbReference type="InterPro" id="IPR001390">
    <property type="entry name" value="GABAAa_rcpt"/>
</dbReference>
<dbReference type="GO" id="GO:0005254">
    <property type="term" value="F:chloride channel activity"/>
    <property type="evidence" value="ECO:0007669"/>
    <property type="project" value="UniProtKB-KW"/>
</dbReference>
<dbReference type="InterPro" id="IPR036719">
    <property type="entry name" value="Neuro-gated_channel_TM_sf"/>
</dbReference>
<dbReference type="InterPro" id="IPR006028">
    <property type="entry name" value="GABAA/Glycine_rcpt"/>
</dbReference>
<sequence>MSAAEVECIRASIGEGVDVSSNSVASQEVPAEVDVTNITSSSTHGSREEEDHAANEEIIETIDTNDQVIKKSINCDSVLCTIDSTNFIESEVGAKNDENGGETKCGGGASEIESKEVKEVESGPNKETPPLRPILTNGGSSIPRPGVQTPRKKSVSFDDVDDSVKKFINGEPIVDKQNPFKQTNRVDKSSIGVRYRAPNGHQAGKPLRIDDEYITKEEVLKESKYVKTYIKNPDKYFTYDPSIVERLRENTEEHSTTRIPAPRKPIPIPRKLSKTTKERLKELTIKYSPPKFYTQERTPIKPVNGVVVKNQVDRSKYPDLADIKVKTGTDWEPGLYNPDEVAINVKKFDNRFKKAQFGSQDDLDDIAEQTDADIDGNSDGDDVNSDNKGDDGKKSFTNTVNSEEFREFLKKKGLTLQPESVEQSDAHTNGFVVACDESDRMEGKKKRSMLQRLFNGGFFSSKGKTTPKDVNFAPGSVPKVATDDARDGGTMKRVVLERASFHHTPSHATRTSLPANNEFHKVFSGRDGGKEVPLSEDYVDMNLAPSSSKQQVRGGSDAKEIHENYIDMTPKSTIKKNIPAPQVRSTASVHHMDSSTGTNSVLDANIVYRNIDMGGKSRNQQTRLRTPIVNARAAMNDGGIVRPQVQRTVQLVEKPPVLRRTPVRQSLVQPRAKVTDEAMYGNLNRSNSLPRHQTQEPPPQLPQRNTRQGIVVSESVPLDAIDGKHMRYVGGYQSSPEKKTPESVSRGPKSTSTPTERVQQTTQISHDLSPIVASTSIQVDSGTCLKIKELKDAADRNLLYSTPQSNKPIAIAENIYESTEKLRPIQYGRITGRRSSVDHHPAIEGSPAILVRNSPQRSTIDTVYRNRNLKIVDGQCMDENRRIIDPRNVNYAPSIPNNNTQHQSPVVHRERSQSVLDGLTSPTYGTVQQQKVPQEGVVMRKRQPVYLSREEILNRVKEFCRKSMNNTPTREQQHTPGTAGKASPDISPVSYASVDSRRSGRVAPQVPQRVESLQKLPESPIYAPVYRQAMPQVQRTPNPIATQLSCEEKHEIIDTRPHYQTPPGHLIQVGNQIYAPIRRPIPASMYGATTTATAGDITPYGYLHLRNTLSGIPPKAAARPSSVQGNPYQRRPLDGRSTPLVLHSINPRVEQVVYSRPIKQYPRPVDAGRYHNVPYESESGSEAGEIQRILQRKTYSMDCYFRQSWVDRRLAFHGAQDTLALSISMLARIWKPDTYFYNGKQSYLHTITTPNKFVRLHQDGRVLYSSRLTIKAGCPMNLEDFPMDVQRCPLKFVGYTTTDVVYRWNQKRQVAIAEDMKLSQFDLVDCPAENVTDTVLHGDMANQPTHKARIAEYSMLLVNFHLQRHMGNFLIQVYGPCILLVVLSWVSFWLNREATADRVSLGITTVLTMTFLGLEARTDLPKVPYPTALDFFVFLSFAFIFATILQYGSGECYFSAEDFNTDSESESDDERTPLKSGGGVKAKQQATVNVSNGASMFEVIPLSVCSIPPTPTKTTRRSFLEILCCRKSVEKDTIYAMTPSPAGTVTFQRSSFSAAVAAEGSVRRQRRRRRQMPRFNSVSKIDRASRIVFPLLFLMINLFYWYSYLTRSSRFPKSSALGT</sequence>
<dbReference type="InterPro" id="IPR006202">
    <property type="entry name" value="Neur_chan_lig-bd"/>
</dbReference>
<organism evidence="23 24">
    <name type="scientific">Lutzomyia longipalpis</name>
    <name type="common">Sand fly</name>
    <dbReference type="NCBI Taxonomy" id="7200"/>
    <lineage>
        <taxon>Eukaryota</taxon>
        <taxon>Metazoa</taxon>
        <taxon>Ecdysozoa</taxon>
        <taxon>Arthropoda</taxon>
        <taxon>Hexapoda</taxon>
        <taxon>Insecta</taxon>
        <taxon>Pterygota</taxon>
        <taxon>Neoptera</taxon>
        <taxon>Endopterygota</taxon>
        <taxon>Diptera</taxon>
        <taxon>Nematocera</taxon>
        <taxon>Psychodoidea</taxon>
        <taxon>Psychodidae</taxon>
        <taxon>Lutzomyia</taxon>
        <taxon>Lutzomyia</taxon>
    </lineage>
</organism>
<dbReference type="EMBL" id="AJWK01000064">
    <property type="status" value="NOT_ANNOTATED_CDS"/>
    <property type="molecule type" value="Genomic_DNA"/>
</dbReference>
<keyword evidence="14" id="KW-0628">Postsynaptic cell membrane</keyword>
<keyword evidence="15" id="KW-1071">Ligand-gated ion channel</keyword>
<evidence type="ECO:0000256" key="1">
    <source>
        <dbReference type="ARBA" id="ARBA00022448"/>
    </source>
</evidence>
<keyword evidence="13" id="KW-0868">Chloride</keyword>
<keyword evidence="5 18" id="KW-1133">Transmembrane helix</keyword>
<feature type="region of interest" description="Disordered" evidence="19">
    <location>
        <begin position="663"/>
        <end position="708"/>
    </location>
</feature>
<evidence type="ECO:0000256" key="8">
    <source>
        <dbReference type="ARBA" id="ARBA00023136"/>
    </source>
</evidence>
<keyword evidence="9" id="KW-1015">Disulfide bond</keyword>
<dbReference type="CDD" id="cd19007">
    <property type="entry name" value="LGIC_ECD_GABAR_GRD-like"/>
    <property type="match status" value="1"/>
</dbReference>
<keyword evidence="4" id="KW-0732">Signal</keyword>
<dbReference type="EMBL" id="AJWK01000061">
    <property type="status" value="NOT_ANNOTATED_CDS"/>
    <property type="molecule type" value="Genomic_DNA"/>
</dbReference>
<dbReference type="EnsemblMetazoa" id="LLOJ000038-RA">
    <property type="protein sequence ID" value="LLOJ000038-PA"/>
    <property type="gene ID" value="LLOJ000038"/>
</dbReference>
<dbReference type="EMBL" id="AJWK01000065">
    <property type="status" value="NOT_ANNOTATED_CDS"/>
    <property type="molecule type" value="Genomic_DNA"/>
</dbReference>
<evidence type="ECO:0000259" key="21">
    <source>
        <dbReference type="Pfam" id="PF02932"/>
    </source>
</evidence>
<evidence type="ECO:0000313" key="23">
    <source>
        <dbReference type="EnsemblMetazoa" id="LLOJ000038-PA"/>
    </source>
</evidence>
<evidence type="ECO:0000256" key="17">
    <source>
        <dbReference type="ARBA" id="ARBA00034104"/>
    </source>
</evidence>
<dbReference type="EMBL" id="AJWK01000067">
    <property type="status" value="NOT_ANNOTATED_CDS"/>
    <property type="molecule type" value="Genomic_DNA"/>
</dbReference>
<dbReference type="GO" id="GO:0004890">
    <property type="term" value="F:GABA-A receptor activity"/>
    <property type="evidence" value="ECO:0007669"/>
    <property type="project" value="InterPro"/>
</dbReference>
<evidence type="ECO:0000259" key="20">
    <source>
        <dbReference type="Pfam" id="PF02931"/>
    </source>
</evidence>
<dbReference type="PRINTS" id="PR00253">
    <property type="entry name" value="GABAARECEPTR"/>
</dbReference>
<dbReference type="SUPFAM" id="SSF90112">
    <property type="entry name" value="Neurotransmitter-gated ion-channel transmembrane pore"/>
    <property type="match status" value="1"/>
</dbReference>
<dbReference type="Gene3D" id="2.70.170.10">
    <property type="entry name" value="Neurotransmitter-gated ion-channel ligand-binding domain"/>
    <property type="match status" value="1"/>
</dbReference>
<dbReference type="Pfam" id="PF02932">
    <property type="entry name" value="Neur_chan_memb"/>
    <property type="match status" value="1"/>
</dbReference>
<evidence type="ECO:0000256" key="7">
    <source>
        <dbReference type="ARBA" id="ARBA00023065"/>
    </source>
</evidence>
<feature type="region of interest" description="Disordered" evidence="19">
    <location>
        <begin position="97"/>
        <end position="156"/>
    </location>
</feature>
<dbReference type="EMBL" id="AJWK01000058">
    <property type="status" value="NOT_ANNOTATED_CDS"/>
    <property type="molecule type" value="Genomic_DNA"/>
</dbReference>
<evidence type="ECO:0000256" key="15">
    <source>
        <dbReference type="ARBA" id="ARBA00023286"/>
    </source>
</evidence>
<evidence type="ECO:0000256" key="11">
    <source>
        <dbReference type="ARBA" id="ARBA00023173"/>
    </source>
</evidence>
<feature type="transmembrane region" description="Helical" evidence="18">
    <location>
        <begin position="1369"/>
        <end position="1390"/>
    </location>
</feature>
<keyword evidence="8 18" id="KW-0472">Membrane</keyword>
<evidence type="ECO:0000256" key="16">
    <source>
        <dbReference type="ARBA" id="ARBA00023303"/>
    </source>
</evidence>
<dbReference type="EMBL" id="AJWK01000062">
    <property type="status" value="NOT_ANNOTATED_CDS"/>
    <property type="molecule type" value="Genomic_DNA"/>
</dbReference>
<dbReference type="VEuPathDB" id="VectorBase:LLONM1_010519"/>
<evidence type="ECO:0000256" key="13">
    <source>
        <dbReference type="ARBA" id="ARBA00023214"/>
    </source>
</evidence>
<evidence type="ECO:0000256" key="6">
    <source>
        <dbReference type="ARBA" id="ARBA00023018"/>
    </source>
</evidence>
<name>A0A1B0C825_LUTLO</name>
<comment type="subcellular location">
    <subcellularLocation>
        <location evidence="17">Postsynaptic cell membrane</location>
        <topology evidence="17">Multi-pass membrane protein</topology>
    </subcellularLocation>
</comment>
<evidence type="ECO:0000256" key="2">
    <source>
        <dbReference type="ARBA" id="ARBA00022475"/>
    </source>
</evidence>
<feature type="compositionally biased region" description="Acidic residues" evidence="19">
    <location>
        <begin position="1460"/>
        <end position="1469"/>
    </location>
</feature>
<dbReference type="GO" id="GO:0005230">
    <property type="term" value="F:extracellular ligand-gated monoatomic ion channel activity"/>
    <property type="evidence" value="ECO:0007669"/>
    <property type="project" value="InterPro"/>
</dbReference>
<dbReference type="GO" id="GO:0045211">
    <property type="term" value="C:postsynaptic membrane"/>
    <property type="evidence" value="ECO:0007669"/>
    <property type="project" value="UniProtKB-SubCell"/>
</dbReference>
<dbReference type="EMBL" id="AJWK01000060">
    <property type="status" value="NOT_ANNOTATED_CDS"/>
    <property type="molecule type" value="Genomic_DNA"/>
</dbReference>
<keyword evidence="24" id="KW-1185">Reference proteome</keyword>
<keyword evidence="7 18" id="KW-0406">Ion transport</keyword>
<dbReference type="VEuPathDB" id="VectorBase:LLOJ000038"/>
<feature type="compositionally biased region" description="Polar residues" evidence="19">
    <location>
        <begin position="963"/>
        <end position="976"/>
    </location>
</feature>
<feature type="domain" description="Neurotransmitter-gated ion-channel ligand-binding" evidence="20">
    <location>
        <begin position="1192"/>
        <end position="1366"/>
    </location>
</feature>
<evidence type="ECO:0000313" key="24">
    <source>
        <dbReference type="Proteomes" id="UP000092461"/>
    </source>
</evidence>
<reference evidence="22" key="2">
    <citation type="journal article" date="2020" name="BMC">
        <title>Leishmania infection induces a limited differential gene expression in the sand fly midgut.</title>
        <authorList>
            <person name="Coutinho-Abreu I.V."/>
            <person name="Serafim T.D."/>
            <person name="Meneses C."/>
            <person name="Kamhawi S."/>
            <person name="Oliveira F."/>
            <person name="Valenzuela J.G."/>
        </authorList>
    </citation>
    <scope>NUCLEOTIDE SEQUENCE</scope>
    <source>
        <strain evidence="22">Jacobina</strain>
        <tissue evidence="22">Midgut</tissue>
    </source>
</reference>
<dbReference type="InterPro" id="IPR006029">
    <property type="entry name" value="Neurotrans-gated_channel_TM"/>
</dbReference>
<evidence type="ECO:0000256" key="18">
    <source>
        <dbReference type="RuleBase" id="RU000687"/>
    </source>
</evidence>
<keyword evidence="12" id="KW-0325">Glycoprotein</keyword>
<dbReference type="GO" id="GO:0034707">
    <property type="term" value="C:chloride channel complex"/>
    <property type="evidence" value="ECO:0007669"/>
    <property type="project" value="UniProtKB-KW"/>
</dbReference>
<keyword evidence="10 22" id="KW-0675">Receptor</keyword>
<dbReference type="Gene3D" id="1.20.58.390">
    <property type="entry name" value="Neurotransmitter-gated ion-channel transmembrane domain"/>
    <property type="match status" value="1"/>
</dbReference>
<feature type="compositionally biased region" description="Basic and acidic residues" evidence="19">
    <location>
        <begin position="112"/>
        <end position="121"/>
    </location>
</feature>
<feature type="region of interest" description="Disordered" evidence="19">
    <location>
        <begin position="963"/>
        <end position="1009"/>
    </location>
</feature>
<dbReference type="InterPro" id="IPR018000">
    <property type="entry name" value="Neurotransmitter_ion_chnl_CS"/>
</dbReference>
<dbReference type="PRINTS" id="PR01079">
    <property type="entry name" value="GABAARALPHA"/>
</dbReference>
<evidence type="ECO:0000256" key="9">
    <source>
        <dbReference type="ARBA" id="ARBA00023157"/>
    </source>
</evidence>
<evidence type="ECO:0000256" key="19">
    <source>
        <dbReference type="SAM" id="MobiDB-lite"/>
    </source>
</evidence>
<dbReference type="EMBL" id="AJWK01000066">
    <property type="status" value="NOT_ANNOTATED_CDS"/>
    <property type="molecule type" value="Genomic_DNA"/>
</dbReference>
<feature type="region of interest" description="Disordered" evidence="19">
    <location>
        <begin position="371"/>
        <end position="397"/>
    </location>
</feature>
<dbReference type="VEuPathDB" id="VectorBase:LLONM1_005931"/>